<organism evidence="2 3">
    <name type="scientific">Pristionchus entomophagus</name>
    <dbReference type="NCBI Taxonomy" id="358040"/>
    <lineage>
        <taxon>Eukaryota</taxon>
        <taxon>Metazoa</taxon>
        <taxon>Ecdysozoa</taxon>
        <taxon>Nematoda</taxon>
        <taxon>Chromadorea</taxon>
        <taxon>Rhabditida</taxon>
        <taxon>Rhabditina</taxon>
        <taxon>Diplogasteromorpha</taxon>
        <taxon>Diplogasteroidea</taxon>
        <taxon>Neodiplogasteridae</taxon>
        <taxon>Pristionchus</taxon>
    </lineage>
</organism>
<dbReference type="Proteomes" id="UP001432027">
    <property type="component" value="Unassembled WGS sequence"/>
</dbReference>
<reference evidence="2" key="1">
    <citation type="submission" date="2023-10" db="EMBL/GenBank/DDBJ databases">
        <title>Genome assembly of Pristionchus species.</title>
        <authorList>
            <person name="Yoshida K."/>
            <person name="Sommer R.J."/>
        </authorList>
    </citation>
    <scope>NUCLEOTIDE SEQUENCE</scope>
    <source>
        <strain evidence="2">RS0144</strain>
    </source>
</reference>
<evidence type="ECO:0000313" key="2">
    <source>
        <dbReference type="EMBL" id="GMS81034.1"/>
    </source>
</evidence>
<comment type="caution">
    <text evidence="2">The sequence shown here is derived from an EMBL/GenBank/DDBJ whole genome shotgun (WGS) entry which is preliminary data.</text>
</comment>
<gene>
    <name evidence="2" type="ORF">PENTCL1PPCAC_3209</name>
</gene>
<evidence type="ECO:0000256" key="1">
    <source>
        <dbReference type="SAM" id="MobiDB-lite"/>
    </source>
</evidence>
<feature type="non-terminal residue" evidence="2">
    <location>
        <position position="67"/>
    </location>
</feature>
<proteinExistence type="predicted"/>
<name>A0AAV5SDV1_9BILA</name>
<protein>
    <submittedName>
        <fullName evidence="2">Uncharacterized protein</fullName>
    </submittedName>
</protein>
<evidence type="ECO:0000313" key="3">
    <source>
        <dbReference type="Proteomes" id="UP001432027"/>
    </source>
</evidence>
<accession>A0AAV5SDV1</accession>
<feature type="compositionally biased region" description="Basic residues" evidence="1">
    <location>
        <begin position="1"/>
        <end position="10"/>
    </location>
</feature>
<dbReference type="EMBL" id="BTSX01000001">
    <property type="protein sequence ID" value="GMS81034.1"/>
    <property type="molecule type" value="Genomic_DNA"/>
</dbReference>
<dbReference type="AlphaFoldDB" id="A0AAV5SDV1"/>
<sequence length="67" mass="7468">EKPKPTRKSKSSTTKKAVEKKPRKQKNPTTDETEEDAPDEEKETGEAGPSTTIEVVEEGTVTKRRGR</sequence>
<keyword evidence="3" id="KW-1185">Reference proteome</keyword>
<feature type="region of interest" description="Disordered" evidence="1">
    <location>
        <begin position="1"/>
        <end position="67"/>
    </location>
</feature>
<feature type="compositionally biased region" description="Acidic residues" evidence="1">
    <location>
        <begin position="31"/>
        <end position="43"/>
    </location>
</feature>
<feature type="non-terminal residue" evidence="2">
    <location>
        <position position="1"/>
    </location>
</feature>